<gene>
    <name evidence="4" type="ORF">SAMN05444580_101908</name>
</gene>
<evidence type="ECO:0000256" key="1">
    <source>
        <dbReference type="ARBA" id="ARBA00022679"/>
    </source>
</evidence>
<dbReference type="EMBL" id="FNAB01000001">
    <property type="protein sequence ID" value="SDC79440.1"/>
    <property type="molecule type" value="Genomic_DNA"/>
</dbReference>
<dbReference type="PANTHER" id="PTHR10434:SF11">
    <property type="entry name" value="1-ACYL-SN-GLYCEROL-3-PHOSPHATE ACYLTRANSFERASE"/>
    <property type="match status" value="1"/>
</dbReference>
<evidence type="ECO:0000313" key="4">
    <source>
        <dbReference type="EMBL" id="SDC79440.1"/>
    </source>
</evidence>
<keyword evidence="1 4" id="KW-0808">Transferase</keyword>
<proteinExistence type="predicted"/>
<name>A0A1G6PGT1_9NOCA</name>
<dbReference type="InterPro" id="IPR002123">
    <property type="entry name" value="Plipid/glycerol_acylTrfase"/>
</dbReference>
<sequence>MLRPDVSLDDQQGVYDFYLDHQQNPLLARLAYAALSARYRPRVSFAPGAEESIRALLSDGTSLIIAANHLTDSDQYILAATAWQTPLRSAIGRTRVLAKDELFREPKLRKRIDMMGGIPVFRSKNHGLRAVSDAGRRMMEISAERVRRGDSLAIFPEGTCNTEDPARVQHVNSGIGHIASRAGKLGATPALLHLGISYGPATATVKSASVHVGHPVTEIPAKPMEIARTVQQHLQETVDEARRRY</sequence>
<dbReference type="Proteomes" id="UP000199417">
    <property type="component" value="Unassembled WGS sequence"/>
</dbReference>
<evidence type="ECO:0000313" key="5">
    <source>
        <dbReference type="Proteomes" id="UP000199417"/>
    </source>
</evidence>
<keyword evidence="5" id="KW-1185">Reference proteome</keyword>
<dbReference type="GO" id="GO:0003841">
    <property type="term" value="F:1-acylglycerol-3-phosphate O-acyltransferase activity"/>
    <property type="evidence" value="ECO:0007669"/>
    <property type="project" value="TreeGrafter"/>
</dbReference>
<dbReference type="SUPFAM" id="SSF69593">
    <property type="entry name" value="Glycerol-3-phosphate (1)-acyltransferase"/>
    <property type="match status" value="1"/>
</dbReference>
<dbReference type="RefSeq" id="WP_072842870.1">
    <property type="nucleotide sequence ID" value="NZ_FNAB01000001.1"/>
</dbReference>
<evidence type="ECO:0000256" key="2">
    <source>
        <dbReference type="ARBA" id="ARBA00023315"/>
    </source>
</evidence>
<evidence type="ECO:0000259" key="3">
    <source>
        <dbReference type="SMART" id="SM00563"/>
    </source>
</evidence>
<dbReference type="AlphaFoldDB" id="A0A1G6PGT1"/>
<accession>A0A1G6PGT1</accession>
<protein>
    <submittedName>
        <fullName evidence="4">Acyltransferase</fullName>
    </submittedName>
</protein>
<dbReference type="PANTHER" id="PTHR10434">
    <property type="entry name" value="1-ACYL-SN-GLYCEROL-3-PHOSPHATE ACYLTRANSFERASE"/>
    <property type="match status" value="1"/>
</dbReference>
<reference evidence="4 5" key="1">
    <citation type="submission" date="2016-10" db="EMBL/GenBank/DDBJ databases">
        <authorList>
            <person name="de Groot N.N."/>
        </authorList>
    </citation>
    <scope>NUCLEOTIDE SEQUENCE [LARGE SCALE GENOMIC DNA]</scope>
    <source>
        <strain evidence="4 5">JCM 11308</strain>
    </source>
</reference>
<dbReference type="Pfam" id="PF01553">
    <property type="entry name" value="Acyltransferase"/>
    <property type="match status" value="1"/>
</dbReference>
<feature type="domain" description="Phospholipid/glycerol acyltransferase" evidence="3">
    <location>
        <begin position="63"/>
        <end position="199"/>
    </location>
</feature>
<keyword evidence="2 4" id="KW-0012">Acyltransferase</keyword>
<dbReference type="GO" id="GO:0006654">
    <property type="term" value="P:phosphatidic acid biosynthetic process"/>
    <property type="evidence" value="ECO:0007669"/>
    <property type="project" value="TreeGrafter"/>
</dbReference>
<organism evidence="4 5">
    <name type="scientific">Rhodococcus tukisamuensis</name>
    <dbReference type="NCBI Taxonomy" id="168276"/>
    <lineage>
        <taxon>Bacteria</taxon>
        <taxon>Bacillati</taxon>
        <taxon>Actinomycetota</taxon>
        <taxon>Actinomycetes</taxon>
        <taxon>Mycobacteriales</taxon>
        <taxon>Nocardiaceae</taxon>
        <taxon>Rhodococcus</taxon>
    </lineage>
</organism>
<dbReference type="STRING" id="168276.SAMN05444580_101908"/>
<dbReference type="SMART" id="SM00563">
    <property type="entry name" value="PlsC"/>
    <property type="match status" value="1"/>
</dbReference>
<dbReference type="CDD" id="cd07989">
    <property type="entry name" value="LPLAT_AGPAT-like"/>
    <property type="match status" value="1"/>
</dbReference>